<dbReference type="PANTHER" id="PTHR33969">
    <property type="entry name" value="SEGREGATION AND CONDENSATION PROTEIN A"/>
    <property type="match status" value="1"/>
</dbReference>
<dbReference type="PANTHER" id="PTHR33969:SF2">
    <property type="entry name" value="SEGREGATION AND CONDENSATION PROTEIN A"/>
    <property type="match status" value="1"/>
</dbReference>
<dbReference type="Pfam" id="PF02616">
    <property type="entry name" value="SMC_ScpA"/>
    <property type="match status" value="1"/>
</dbReference>
<proteinExistence type="predicted"/>
<dbReference type="Gene3D" id="6.10.250.2410">
    <property type="match status" value="1"/>
</dbReference>
<gene>
    <name evidence="1" type="ORF">CHS0354_000438</name>
</gene>
<protein>
    <recommendedName>
        <fullName evidence="3">Segregation/condensation protein A</fullName>
    </recommendedName>
</protein>
<evidence type="ECO:0000313" key="2">
    <source>
        <dbReference type="Proteomes" id="UP001195483"/>
    </source>
</evidence>
<dbReference type="InterPro" id="IPR003768">
    <property type="entry name" value="ScpA"/>
</dbReference>
<accession>A0AAE0T7M8</accession>
<evidence type="ECO:0008006" key="3">
    <source>
        <dbReference type="Google" id="ProtNLM"/>
    </source>
</evidence>
<evidence type="ECO:0000313" key="1">
    <source>
        <dbReference type="EMBL" id="KAK3604780.1"/>
    </source>
</evidence>
<name>A0AAE0T7M8_9BIVA</name>
<reference evidence="1" key="1">
    <citation type="journal article" date="2021" name="Genome Biol. Evol.">
        <title>A High-Quality Reference Genome for a Parasitic Bivalve with Doubly Uniparental Inheritance (Bivalvia: Unionida).</title>
        <authorList>
            <person name="Smith C.H."/>
        </authorList>
    </citation>
    <scope>NUCLEOTIDE SEQUENCE</scope>
    <source>
        <strain evidence="1">CHS0354</strain>
    </source>
</reference>
<organism evidence="1 2">
    <name type="scientific">Potamilus streckersoni</name>
    <dbReference type="NCBI Taxonomy" id="2493646"/>
    <lineage>
        <taxon>Eukaryota</taxon>
        <taxon>Metazoa</taxon>
        <taxon>Spiralia</taxon>
        <taxon>Lophotrochozoa</taxon>
        <taxon>Mollusca</taxon>
        <taxon>Bivalvia</taxon>
        <taxon>Autobranchia</taxon>
        <taxon>Heteroconchia</taxon>
        <taxon>Palaeoheterodonta</taxon>
        <taxon>Unionida</taxon>
        <taxon>Unionoidea</taxon>
        <taxon>Unionidae</taxon>
        <taxon>Ambleminae</taxon>
        <taxon>Lampsilini</taxon>
        <taxon>Potamilus</taxon>
    </lineage>
</organism>
<dbReference type="AlphaFoldDB" id="A0AAE0T7M8"/>
<keyword evidence="2" id="KW-1185">Reference proteome</keyword>
<comment type="caution">
    <text evidence="1">The sequence shown here is derived from an EMBL/GenBank/DDBJ whole genome shotgun (WGS) entry which is preliminary data.</text>
</comment>
<dbReference type="EMBL" id="JAEAOA010000085">
    <property type="protein sequence ID" value="KAK3604780.1"/>
    <property type="molecule type" value="Genomic_DNA"/>
</dbReference>
<reference evidence="1" key="2">
    <citation type="journal article" date="2021" name="Genome Biol. Evol.">
        <title>Developing a high-quality reference genome for a parasitic bivalve with doubly uniparental inheritance (Bivalvia: Unionida).</title>
        <authorList>
            <person name="Smith C.H."/>
        </authorList>
    </citation>
    <scope>NUCLEOTIDE SEQUENCE</scope>
    <source>
        <strain evidence="1">CHS0354</strain>
        <tissue evidence="1">Mantle</tissue>
    </source>
</reference>
<sequence length="163" mass="19702">MYRIRLEEFEGPLDLLLFFIKRDEINVYNIPISKITEEFLAYLTAMKELDLEIAAEFIYMASMLISIKAKMLLPSTEVDASEIEDYDPRTELVERLLEYKQMKEASFQMRFQEEERRHLFERRQFDTLPTVDIVERVFERNRKVKKKNDTYCEKNSCDSRRTM</sequence>
<dbReference type="Proteomes" id="UP001195483">
    <property type="component" value="Unassembled WGS sequence"/>
</dbReference>
<reference evidence="1" key="3">
    <citation type="submission" date="2023-05" db="EMBL/GenBank/DDBJ databases">
        <authorList>
            <person name="Smith C.H."/>
        </authorList>
    </citation>
    <scope>NUCLEOTIDE SEQUENCE</scope>
    <source>
        <strain evidence="1">CHS0354</strain>
        <tissue evidence="1">Mantle</tissue>
    </source>
</reference>